<sequence length="85" mass="9257">MSEEIVVIETTSGMMEADILSGLLESMNISVCLSHESAGKIYALGVGRLGRVDLMVPAEQADEARRIIADYHAGRFMDNDEPSIE</sequence>
<protein>
    <recommendedName>
        <fullName evidence="1">DUF2007 domain-containing protein</fullName>
    </recommendedName>
</protein>
<organism evidence="2">
    <name type="scientific">marine sediment metagenome</name>
    <dbReference type="NCBI Taxonomy" id="412755"/>
    <lineage>
        <taxon>unclassified sequences</taxon>
        <taxon>metagenomes</taxon>
        <taxon>ecological metagenomes</taxon>
    </lineage>
</organism>
<dbReference type="Pfam" id="PF09413">
    <property type="entry name" value="DUF2007"/>
    <property type="match status" value="1"/>
</dbReference>
<dbReference type="InterPro" id="IPR011322">
    <property type="entry name" value="N-reg_PII-like_a/b"/>
</dbReference>
<proteinExistence type="predicted"/>
<gene>
    <name evidence="2" type="ORF">S01H1_38020</name>
</gene>
<evidence type="ECO:0000259" key="1">
    <source>
        <dbReference type="Pfam" id="PF09413"/>
    </source>
</evidence>
<name>X0U7I5_9ZZZZ</name>
<comment type="caution">
    <text evidence="2">The sequence shown here is derived from an EMBL/GenBank/DDBJ whole genome shotgun (WGS) entry which is preliminary data.</text>
</comment>
<feature type="domain" description="DUF2007" evidence="1">
    <location>
        <begin position="10"/>
        <end position="70"/>
    </location>
</feature>
<dbReference type="SUPFAM" id="SSF54913">
    <property type="entry name" value="GlnB-like"/>
    <property type="match status" value="1"/>
</dbReference>
<dbReference type="EMBL" id="BARS01023903">
    <property type="protein sequence ID" value="GAG01764.1"/>
    <property type="molecule type" value="Genomic_DNA"/>
</dbReference>
<accession>X0U7I5</accession>
<dbReference type="AlphaFoldDB" id="X0U7I5"/>
<reference evidence="2" key="1">
    <citation type="journal article" date="2014" name="Front. Microbiol.">
        <title>High frequency of phylogenetically diverse reductive dehalogenase-homologous genes in deep subseafloor sedimentary metagenomes.</title>
        <authorList>
            <person name="Kawai M."/>
            <person name="Futagami T."/>
            <person name="Toyoda A."/>
            <person name="Takaki Y."/>
            <person name="Nishi S."/>
            <person name="Hori S."/>
            <person name="Arai W."/>
            <person name="Tsubouchi T."/>
            <person name="Morono Y."/>
            <person name="Uchiyama I."/>
            <person name="Ito T."/>
            <person name="Fujiyama A."/>
            <person name="Inagaki F."/>
            <person name="Takami H."/>
        </authorList>
    </citation>
    <scope>NUCLEOTIDE SEQUENCE</scope>
    <source>
        <strain evidence="2">Expedition CK06-06</strain>
    </source>
</reference>
<dbReference type="InterPro" id="IPR018551">
    <property type="entry name" value="DUF2007"/>
</dbReference>
<evidence type="ECO:0000313" key="2">
    <source>
        <dbReference type="EMBL" id="GAG01764.1"/>
    </source>
</evidence>